<dbReference type="PROSITE" id="PS51925">
    <property type="entry name" value="SWIB_MDM2"/>
    <property type="match status" value="1"/>
</dbReference>
<feature type="domain" description="DM2" evidence="1">
    <location>
        <begin position="4"/>
        <end position="83"/>
    </location>
</feature>
<dbReference type="SUPFAM" id="SSF47592">
    <property type="entry name" value="SWIB/MDM2 domain"/>
    <property type="match status" value="1"/>
</dbReference>
<evidence type="ECO:0000259" key="1">
    <source>
        <dbReference type="PROSITE" id="PS51925"/>
    </source>
</evidence>
<dbReference type="CDD" id="cd10567">
    <property type="entry name" value="SWIB-MDM2_like"/>
    <property type="match status" value="1"/>
</dbReference>
<comment type="caution">
    <text evidence="2">The sequence shown here is derived from an EMBL/GenBank/DDBJ whole genome shotgun (WGS) entry which is preliminary data.</text>
</comment>
<keyword evidence="3" id="KW-1185">Reference proteome</keyword>
<dbReference type="Proteomes" id="UP001165122">
    <property type="component" value="Unassembled WGS sequence"/>
</dbReference>
<dbReference type="InterPro" id="IPR036885">
    <property type="entry name" value="SWIB_MDM2_dom_sf"/>
</dbReference>
<evidence type="ECO:0000313" key="2">
    <source>
        <dbReference type="EMBL" id="GMI14027.1"/>
    </source>
</evidence>
<dbReference type="PANTHER" id="PTHR13844">
    <property type="entry name" value="SWI/SNF-RELATED MATRIX-ASSOCIATED ACTIN-DEPENDENT REGULATOR OF CHROMATIN SUBFAMILY D"/>
    <property type="match status" value="1"/>
</dbReference>
<dbReference type="OrthoDB" id="10251073at2759"/>
<dbReference type="EMBL" id="BRXW01000206">
    <property type="protein sequence ID" value="GMI14027.1"/>
    <property type="molecule type" value="Genomic_DNA"/>
</dbReference>
<evidence type="ECO:0000313" key="3">
    <source>
        <dbReference type="Proteomes" id="UP001165122"/>
    </source>
</evidence>
<proteinExistence type="predicted"/>
<organism evidence="2 3">
    <name type="scientific">Triparma laevis f. longispina</name>
    <dbReference type="NCBI Taxonomy" id="1714387"/>
    <lineage>
        <taxon>Eukaryota</taxon>
        <taxon>Sar</taxon>
        <taxon>Stramenopiles</taxon>
        <taxon>Ochrophyta</taxon>
        <taxon>Bolidophyceae</taxon>
        <taxon>Parmales</taxon>
        <taxon>Triparmaceae</taxon>
        <taxon>Triparma</taxon>
    </lineage>
</organism>
<dbReference type="Pfam" id="PF02201">
    <property type="entry name" value="SWIB"/>
    <property type="match status" value="1"/>
</dbReference>
<name>A0A9W7KW91_9STRA</name>
<reference evidence="3" key="1">
    <citation type="journal article" date="2023" name="Commun. Biol.">
        <title>Genome analysis of Parmales, the sister group of diatoms, reveals the evolutionary specialization of diatoms from phago-mixotrophs to photoautotrophs.</title>
        <authorList>
            <person name="Ban H."/>
            <person name="Sato S."/>
            <person name="Yoshikawa S."/>
            <person name="Yamada K."/>
            <person name="Nakamura Y."/>
            <person name="Ichinomiya M."/>
            <person name="Sato N."/>
            <person name="Blanc-Mathieu R."/>
            <person name="Endo H."/>
            <person name="Kuwata A."/>
            <person name="Ogata H."/>
        </authorList>
    </citation>
    <scope>NUCLEOTIDE SEQUENCE [LARGE SCALE GENOMIC DNA]</scope>
    <source>
        <strain evidence="3">NIES 3700</strain>
    </source>
</reference>
<protein>
    <recommendedName>
        <fullName evidence="1">DM2 domain-containing protein</fullName>
    </recommendedName>
</protein>
<dbReference type="InterPro" id="IPR019835">
    <property type="entry name" value="SWIB_domain"/>
</dbReference>
<sequence>MLLKSLQVLRLSPQLSNLIGTQTSSRPQAVKKVWEYIKSHNLQSCPTGDKRYIISDPKMLSTFGESRIHMLQLGRLMKPHFKEPVE</sequence>
<dbReference type="AlphaFoldDB" id="A0A9W7KW91"/>
<accession>A0A9W7KW91</accession>
<dbReference type="SMART" id="SM00151">
    <property type="entry name" value="SWIB"/>
    <property type="match status" value="1"/>
</dbReference>
<dbReference type="Gene3D" id="1.10.245.10">
    <property type="entry name" value="SWIB/MDM2 domain"/>
    <property type="match status" value="1"/>
</dbReference>
<dbReference type="InterPro" id="IPR003121">
    <property type="entry name" value="SWIB_MDM2_domain"/>
</dbReference>
<gene>
    <name evidence="2" type="ORF">TrLO_g2106</name>
</gene>